<sequence length="85" mass="9554">MKIKASWYAIEAYLYTLPVEELELIYHKLMAKVKAKQRQKMAAVAAKTPLTPQQNDLLKVASTMSLDISSLLQEAQAYANKRQGA</sequence>
<evidence type="ECO:0000313" key="2">
    <source>
        <dbReference type="Proteomes" id="UP001589628"/>
    </source>
</evidence>
<evidence type="ECO:0000313" key="1">
    <source>
        <dbReference type="EMBL" id="MFB9885895.1"/>
    </source>
</evidence>
<proteinExistence type="predicted"/>
<accession>A0ABV5Z9G9</accession>
<name>A0ABV5Z9G9_9GAMM</name>
<keyword evidence="2" id="KW-1185">Reference proteome</keyword>
<organism evidence="1 2">
    <name type="scientific">Balneatrix alpica</name>
    <dbReference type="NCBI Taxonomy" id="75684"/>
    <lineage>
        <taxon>Bacteria</taxon>
        <taxon>Pseudomonadati</taxon>
        <taxon>Pseudomonadota</taxon>
        <taxon>Gammaproteobacteria</taxon>
        <taxon>Oceanospirillales</taxon>
        <taxon>Balneatrichaceae</taxon>
        <taxon>Balneatrix</taxon>
    </lineage>
</organism>
<gene>
    <name evidence="1" type="ORF">ACFFLH_05685</name>
</gene>
<dbReference type="Proteomes" id="UP001589628">
    <property type="component" value="Unassembled WGS sequence"/>
</dbReference>
<reference evidence="1 2" key="1">
    <citation type="submission" date="2024-09" db="EMBL/GenBank/DDBJ databases">
        <authorList>
            <person name="Sun Q."/>
            <person name="Mori K."/>
        </authorList>
    </citation>
    <scope>NUCLEOTIDE SEQUENCE [LARGE SCALE GENOMIC DNA]</scope>
    <source>
        <strain evidence="1 2">ATCC 51285</strain>
    </source>
</reference>
<protein>
    <submittedName>
        <fullName evidence="1">Uncharacterized protein</fullName>
    </submittedName>
</protein>
<comment type="caution">
    <text evidence="1">The sequence shown here is derived from an EMBL/GenBank/DDBJ whole genome shotgun (WGS) entry which is preliminary data.</text>
</comment>
<dbReference type="EMBL" id="JBHLZN010000001">
    <property type="protein sequence ID" value="MFB9885895.1"/>
    <property type="molecule type" value="Genomic_DNA"/>
</dbReference>
<dbReference type="RefSeq" id="WP_027313941.1">
    <property type="nucleotide sequence ID" value="NZ_JAUESS010000010.1"/>
</dbReference>